<sequence>EIYRSSEDKGKEIYRASRQECGCDWCRGEPSHRRQLRDRSCSSLTLGFSEPRGERRASHLQWRSKENSADNGCYPAQTMQFSSSHNHVTGIHDGLEQYQHHTIVGTRSDSDAILIVPQEHSPTTQQLEAWLGSLARARKTTQSHSDDITIAFTVDCSPKVTQPRPKVMSRESTNVPAEKSPEVAPMKRKTNITNTESETDNSFTTMLKQFEKAVTKPLEPWLFQTPTTNPIAKEGQMNEQWCSPRLRTKRKKLKLVVKMAHAVLAKKRGSLGNKEALKALALIQYLQTYRKLLPPSTLQAIKKFAKVSKKKKQKKNLPPRASNMIRRGKGSGKCNCSSKVPASLSK</sequence>
<feature type="region of interest" description="Disordered" evidence="1">
    <location>
        <begin position="308"/>
        <end position="346"/>
    </location>
</feature>
<keyword evidence="3" id="KW-1185">Reference proteome</keyword>
<dbReference type="Proteomes" id="UP000324897">
    <property type="component" value="Unassembled WGS sequence"/>
</dbReference>
<evidence type="ECO:0000313" key="3">
    <source>
        <dbReference type="Proteomes" id="UP000324897"/>
    </source>
</evidence>
<name>A0A5J9SHU3_9POAL</name>
<gene>
    <name evidence="2" type="ORF">EJB05_56226</name>
</gene>
<feature type="non-terminal residue" evidence="2">
    <location>
        <position position="346"/>
    </location>
</feature>
<accession>A0A5J9SHU3</accession>
<evidence type="ECO:0000256" key="1">
    <source>
        <dbReference type="SAM" id="MobiDB-lite"/>
    </source>
</evidence>
<feature type="non-terminal residue" evidence="2">
    <location>
        <position position="1"/>
    </location>
</feature>
<comment type="caution">
    <text evidence="2">The sequence shown here is derived from an EMBL/GenBank/DDBJ whole genome shotgun (WGS) entry which is preliminary data.</text>
</comment>
<protein>
    <submittedName>
        <fullName evidence="2">Uncharacterized protein</fullName>
    </submittedName>
</protein>
<dbReference type="AlphaFoldDB" id="A0A5J9SHU3"/>
<feature type="compositionally biased region" description="Polar residues" evidence="1">
    <location>
        <begin position="334"/>
        <end position="346"/>
    </location>
</feature>
<dbReference type="EMBL" id="RWGY01000854">
    <property type="protein sequence ID" value="TVT98462.1"/>
    <property type="molecule type" value="Genomic_DNA"/>
</dbReference>
<feature type="compositionally biased region" description="Basic residues" evidence="1">
    <location>
        <begin position="308"/>
        <end position="317"/>
    </location>
</feature>
<proteinExistence type="predicted"/>
<reference evidence="2 3" key="1">
    <citation type="journal article" date="2019" name="Sci. Rep.">
        <title>A high-quality genome of Eragrostis curvula grass provides insights into Poaceae evolution and supports new strategies to enhance forage quality.</title>
        <authorList>
            <person name="Carballo J."/>
            <person name="Santos B.A.C.M."/>
            <person name="Zappacosta D."/>
            <person name="Garbus I."/>
            <person name="Selva J.P."/>
            <person name="Gallo C.A."/>
            <person name="Diaz A."/>
            <person name="Albertini E."/>
            <person name="Caccamo M."/>
            <person name="Echenique V."/>
        </authorList>
    </citation>
    <scope>NUCLEOTIDE SEQUENCE [LARGE SCALE GENOMIC DNA]</scope>
    <source>
        <strain evidence="3">cv. Victoria</strain>
        <tissue evidence="2">Leaf</tissue>
    </source>
</reference>
<organism evidence="2 3">
    <name type="scientific">Eragrostis curvula</name>
    <name type="common">weeping love grass</name>
    <dbReference type="NCBI Taxonomy" id="38414"/>
    <lineage>
        <taxon>Eukaryota</taxon>
        <taxon>Viridiplantae</taxon>
        <taxon>Streptophyta</taxon>
        <taxon>Embryophyta</taxon>
        <taxon>Tracheophyta</taxon>
        <taxon>Spermatophyta</taxon>
        <taxon>Magnoliopsida</taxon>
        <taxon>Liliopsida</taxon>
        <taxon>Poales</taxon>
        <taxon>Poaceae</taxon>
        <taxon>PACMAD clade</taxon>
        <taxon>Chloridoideae</taxon>
        <taxon>Eragrostideae</taxon>
        <taxon>Eragrostidinae</taxon>
        <taxon>Eragrostis</taxon>
    </lineage>
</organism>
<dbReference type="Gramene" id="TVT98462">
    <property type="protein sequence ID" value="TVT98462"/>
    <property type="gene ID" value="EJB05_56226"/>
</dbReference>
<feature type="region of interest" description="Disordered" evidence="1">
    <location>
        <begin position="161"/>
        <end position="186"/>
    </location>
</feature>
<evidence type="ECO:0000313" key="2">
    <source>
        <dbReference type="EMBL" id="TVT98462.1"/>
    </source>
</evidence>